<dbReference type="AlphaFoldDB" id="A0A3L5TTL0"/>
<evidence type="ECO:0000313" key="3">
    <source>
        <dbReference type="EMBL" id="OPL33271.1"/>
    </source>
</evidence>
<dbReference type="Proteomes" id="UP000266721">
    <property type="component" value="Unassembled WGS sequence"/>
</dbReference>
<feature type="domain" description="Ig-like" evidence="2">
    <location>
        <begin position="66"/>
        <end position="144"/>
    </location>
</feature>
<evidence type="ECO:0000313" key="4">
    <source>
        <dbReference type="Proteomes" id="UP000266721"/>
    </source>
</evidence>
<proteinExistence type="predicted"/>
<dbReference type="PANTHER" id="PTHR13817">
    <property type="entry name" value="TITIN"/>
    <property type="match status" value="1"/>
</dbReference>
<dbReference type="InterPro" id="IPR003599">
    <property type="entry name" value="Ig_sub"/>
</dbReference>
<dbReference type="PANTHER" id="PTHR13817:SF166">
    <property type="entry name" value="NEURONAL IGCAM-RELATED"/>
    <property type="match status" value="1"/>
</dbReference>
<evidence type="ECO:0000256" key="1">
    <source>
        <dbReference type="ARBA" id="ARBA00022737"/>
    </source>
</evidence>
<gene>
    <name evidence="3" type="ORF">AM593_08496</name>
</gene>
<dbReference type="InterPro" id="IPR050964">
    <property type="entry name" value="Striated_Muscle_Regulatory"/>
</dbReference>
<evidence type="ECO:0000259" key="2">
    <source>
        <dbReference type="PROSITE" id="PS50835"/>
    </source>
</evidence>
<protein>
    <recommendedName>
        <fullName evidence="2">Ig-like domain-containing protein</fullName>
    </recommendedName>
</protein>
<dbReference type="SMART" id="SM00409">
    <property type="entry name" value="IG"/>
    <property type="match status" value="1"/>
</dbReference>
<reference evidence="3 4" key="1">
    <citation type="journal article" date="2016" name="PLoS ONE">
        <title>A First Insight into the Genome of the Filter-Feeder Mussel Mytilus galloprovincialis.</title>
        <authorList>
            <person name="Murgarella M."/>
            <person name="Puiu D."/>
            <person name="Novoa B."/>
            <person name="Figueras A."/>
            <person name="Posada D."/>
            <person name="Canchaya C."/>
        </authorList>
    </citation>
    <scope>NUCLEOTIDE SEQUENCE [LARGE SCALE GENOMIC DNA]</scope>
    <source>
        <tissue evidence="3">Muscle</tissue>
    </source>
</reference>
<dbReference type="InterPro" id="IPR013783">
    <property type="entry name" value="Ig-like_fold"/>
</dbReference>
<comment type="caution">
    <text evidence="3">The sequence shown here is derived from an EMBL/GenBank/DDBJ whole genome shotgun (WGS) entry which is preliminary data.</text>
</comment>
<dbReference type="Pfam" id="PF07679">
    <property type="entry name" value="I-set"/>
    <property type="match status" value="1"/>
</dbReference>
<dbReference type="Gene3D" id="2.60.40.10">
    <property type="entry name" value="Immunoglobulins"/>
    <property type="match status" value="1"/>
</dbReference>
<keyword evidence="4" id="KW-1185">Reference proteome</keyword>
<organism evidence="3 4">
    <name type="scientific">Mytilus galloprovincialis</name>
    <name type="common">Mediterranean mussel</name>
    <dbReference type="NCBI Taxonomy" id="29158"/>
    <lineage>
        <taxon>Eukaryota</taxon>
        <taxon>Metazoa</taxon>
        <taxon>Spiralia</taxon>
        <taxon>Lophotrochozoa</taxon>
        <taxon>Mollusca</taxon>
        <taxon>Bivalvia</taxon>
        <taxon>Autobranchia</taxon>
        <taxon>Pteriomorphia</taxon>
        <taxon>Mytilida</taxon>
        <taxon>Mytiloidea</taxon>
        <taxon>Mytilidae</taxon>
        <taxon>Mytilinae</taxon>
        <taxon>Mytilus</taxon>
    </lineage>
</organism>
<dbReference type="InterPro" id="IPR013098">
    <property type="entry name" value="Ig_I-set"/>
</dbReference>
<accession>A0A3L5TTL0</accession>
<dbReference type="SUPFAM" id="SSF48726">
    <property type="entry name" value="Immunoglobulin"/>
    <property type="match status" value="1"/>
</dbReference>
<keyword evidence="1" id="KW-0677">Repeat</keyword>
<name>A0A3L5TTL0_MYTGA</name>
<dbReference type="EMBL" id="KV583896">
    <property type="protein sequence ID" value="OPL33271.1"/>
    <property type="molecule type" value="Genomic_DNA"/>
</dbReference>
<dbReference type="InterPro" id="IPR036179">
    <property type="entry name" value="Ig-like_dom_sf"/>
</dbReference>
<feature type="non-terminal residue" evidence="3">
    <location>
        <position position="1"/>
    </location>
</feature>
<dbReference type="InterPro" id="IPR007110">
    <property type="entry name" value="Ig-like_dom"/>
</dbReference>
<dbReference type="PROSITE" id="PS50835">
    <property type="entry name" value="IG_LIKE"/>
    <property type="match status" value="1"/>
</dbReference>
<sequence length="156" mass="18011">LRICSMDEDTERKYLEEIEEWRCRSLEYEKHISQLKEHLLGMGISDQQENENAVFIKALKETTCIEGNTVTLQCIVSGSKYIAEWLKNDEEILYGRKVRQECLSDIIDDIHVQVYKLVISESTDEDSGTYTLKLGSKTSSCVLSITGVYMYHVFIL</sequence>